<dbReference type="SUPFAM" id="SSF51182">
    <property type="entry name" value="RmlC-like cupins"/>
    <property type="match status" value="1"/>
</dbReference>
<sequence>MEKKIPTFHVETLDESKIYHHHDYPQIIIGLMGQSELSIDDSSLCLSSGMGCRINANVNHGFCGGPNNRVLVMNLPPLKSMADVEQFSNGNFSLDARTHQLISLLAMELKEHAHDSVLSQSISNTLQCLIKRSLMRFDEKKVTRLNMTLIDSYIQQNIQKKISVADLSSIAFLAQSQFYVLFRKQMGITPHQYVLRKRLELARQLIAETQKPLSEVAQLCGFSSQSSFSQAFRRLYGTSPIRYQFFLQ</sequence>
<dbReference type="OrthoDB" id="9809338at2"/>
<accession>A0A2S7VIG2</accession>
<dbReference type="InterPro" id="IPR018060">
    <property type="entry name" value="HTH_AraC"/>
</dbReference>
<name>A0A2S7VIG2_PHOAN</name>
<evidence type="ECO:0000256" key="3">
    <source>
        <dbReference type="ARBA" id="ARBA00023163"/>
    </source>
</evidence>
<dbReference type="SMART" id="SM00342">
    <property type="entry name" value="HTH_ARAC"/>
    <property type="match status" value="1"/>
</dbReference>
<keyword evidence="3" id="KW-0804">Transcription</keyword>
<evidence type="ECO:0000256" key="1">
    <source>
        <dbReference type="ARBA" id="ARBA00023015"/>
    </source>
</evidence>
<reference evidence="5 6" key="1">
    <citation type="submission" date="2016-12" db="EMBL/GenBank/DDBJ databases">
        <title>Diversity of luminous bacteria.</title>
        <authorList>
            <person name="Yoshizawa S."/>
            <person name="Kogure K."/>
        </authorList>
    </citation>
    <scope>NUCLEOTIDE SEQUENCE [LARGE SCALE GENOMIC DNA]</scope>
    <source>
        <strain evidence="5 6">LC1-200</strain>
    </source>
</reference>
<dbReference type="RefSeq" id="WP_105061615.1">
    <property type="nucleotide sequence ID" value="NZ_MSCJ01000003.1"/>
</dbReference>
<dbReference type="PANTHER" id="PTHR46796">
    <property type="entry name" value="HTH-TYPE TRANSCRIPTIONAL ACTIVATOR RHAS-RELATED"/>
    <property type="match status" value="1"/>
</dbReference>
<dbReference type="PROSITE" id="PS01124">
    <property type="entry name" value="HTH_ARAC_FAMILY_2"/>
    <property type="match status" value="1"/>
</dbReference>
<dbReference type="PRINTS" id="PR00032">
    <property type="entry name" value="HTHARAC"/>
</dbReference>
<proteinExistence type="predicted"/>
<dbReference type="PROSITE" id="PS00041">
    <property type="entry name" value="HTH_ARAC_FAMILY_1"/>
    <property type="match status" value="1"/>
</dbReference>
<dbReference type="PANTHER" id="PTHR46796:SF10">
    <property type="entry name" value="TRANSCRIPTIONAL ACTIVATOR FEAR"/>
    <property type="match status" value="1"/>
</dbReference>
<dbReference type="GO" id="GO:0043565">
    <property type="term" value="F:sequence-specific DNA binding"/>
    <property type="evidence" value="ECO:0007669"/>
    <property type="project" value="InterPro"/>
</dbReference>
<dbReference type="GO" id="GO:0003700">
    <property type="term" value="F:DNA-binding transcription factor activity"/>
    <property type="evidence" value="ECO:0007669"/>
    <property type="project" value="InterPro"/>
</dbReference>
<keyword evidence="1" id="KW-0805">Transcription regulation</keyword>
<dbReference type="InterPro" id="IPR018062">
    <property type="entry name" value="HTH_AraC-typ_CS"/>
</dbReference>
<dbReference type="InterPro" id="IPR011051">
    <property type="entry name" value="RmlC_Cupin_sf"/>
</dbReference>
<gene>
    <name evidence="5" type="ORF">BTO08_15770</name>
</gene>
<evidence type="ECO:0000259" key="4">
    <source>
        <dbReference type="PROSITE" id="PS01124"/>
    </source>
</evidence>
<keyword evidence="2" id="KW-0238">DNA-binding</keyword>
<dbReference type="SUPFAM" id="SSF46689">
    <property type="entry name" value="Homeodomain-like"/>
    <property type="match status" value="2"/>
</dbReference>
<dbReference type="Gene3D" id="1.10.10.60">
    <property type="entry name" value="Homeodomain-like"/>
    <property type="match status" value="2"/>
</dbReference>
<dbReference type="Pfam" id="PF12833">
    <property type="entry name" value="HTH_18"/>
    <property type="match status" value="1"/>
</dbReference>
<organism evidence="5 6">
    <name type="scientific">Photobacterium angustum</name>
    <dbReference type="NCBI Taxonomy" id="661"/>
    <lineage>
        <taxon>Bacteria</taxon>
        <taxon>Pseudomonadati</taxon>
        <taxon>Pseudomonadota</taxon>
        <taxon>Gammaproteobacteria</taxon>
        <taxon>Vibrionales</taxon>
        <taxon>Vibrionaceae</taxon>
        <taxon>Photobacterium</taxon>
    </lineage>
</organism>
<evidence type="ECO:0000256" key="2">
    <source>
        <dbReference type="ARBA" id="ARBA00023125"/>
    </source>
</evidence>
<dbReference type="Proteomes" id="UP000238730">
    <property type="component" value="Unassembled WGS sequence"/>
</dbReference>
<dbReference type="InterPro" id="IPR020449">
    <property type="entry name" value="Tscrpt_reg_AraC-type_HTH"/>
</dbReference>
<evidence type="ECO:0000313" key="5">
    <source>
        <dbReference type="EMBL" id="PQJ61745.1"/>
    </source>
</evidence>
<dbReference type="InterPro" id="IPR050204">
    <property type="entry name" value="AraC_XylS_family_regulators"/>
</dbReference>
<feature type="domain" description="HTH araC/xylS-type" evidence="4">
    <location>
        <begin position="148"/>
        <end position="246"/>
    </location>
</feature>
<comment type="caution">
    <text evidence="5">The sequence shown here is derived from an EMBL/GenBank/DDBJ whole genome shotgun (WGS) entry which is preliminary data.</text>
</comment>
<dbReference type="InterPro" id="IPR009057">
    <property type="entry name" value="Homeodomain-like_sf"/>
</dbReference>
<dbReference type="EMBL" id="MSCJ01000003">
    <property type="protein sequence ID" value="PQJ61745.1"/>
    <property type="molecule type" value="Genomic_DNA"/>
</dbReference>
<protein>
    <submittedName>
        <fullName evidence="5">AraC family transcriptional regulator</fullName>
    </submittedName>
</protein>
<evidence type="ECO:0000313" key="6">
    <source>
        <dbReference type="Proteomes" id="UP000238730"/>
    </source>
</evidence>
<dbReference type="AlphaFoldDB" id="A0A2S7VIG2"/>